<keyword evidence="2" id="KW-1133">Transmembrane helix</keyword>
<feature type="transmembrane region" description="Helical" evidence="2">
    <location>
        <begin position="16"/>
        <end position="36"/>
    </location>
</feature>
<sequence>MTENQPEKGVIRSPRWGYFRIITGTILGGILGFYLMHRAELKYKEMWDERLKRYEEELNKKKNEESSNEVQDAQKSCSSFKLALERILLGYTNGELQSLGLIRISAAAHSRGILDRWEFFSELIDYSL</sequence>
<dbReference type="Proteomes" id="UP001604336">
    <property type="component" value="Unassembled WGS sequence"/>
</dbReference>
<reference evidence="4" key="1">
    <citation type="submission" date="2024-07" db="EMBL/GenBank/DDBJ databases">
        <title>Two chromosome-level genome assemblies of Korean endemic species Abeliophyllum distichum and Forsythia ovata (Oleaceae).</title>
        <authorList>
            <person name="Jang H."/>
        </authorList>
    </citation>
    <scope>NUCLEOTIDE SEQUENCE [LARGE SCALE GENOMIC DNA]</scope>
</reference>
<feature type="coiled-coil region" evidence="1">
    <location>
        <begin position="44"/>
        <end position="71"/>
    </location>
</feature>
<proteinExistence type="predicted"/>
<organism evidence="3 4">
    <name type="scientific">Abeliophyllum distichum</name>
    <dbReference type="NCBI Taxonomy" id="126358"/>
    <lineage>
        <taxon>Eukaryota</taxon>
        <taxon>Viridiplantae</taxon>
        <taxon>Streptophyta</taxon>
        <taxon>Embryophyta</taxon>
        <taxon>Tracheophyta</taxon>
        <taxon>Spermatophyta</taxon>
        <taxon>Magnoliopsida</taxon>
        <taxon>eudicotyledons</taxon>
        <taxon>Gunneridae</taxon>
        <taxon>Pentapetalae</taxon>
        <taxon>asterids</taxon>
        <taxon>lamiids</taxon>
        <taxon>Lamiales</taxon>
        <taxon>Oleaceae</taxon>
        <taxon>Forsythieae</taxon>
        <taxon>Abeliophyllum</taxon>
    </lineage>
</organism>
<evidence type="ECO:0000313" key="4">
    <source>
        <dbReference type="Proteomes" id="UP001604336"/>
    </source>
</evidence>
<evidence type="ECO:0000313" key="3">
    <source>
        <dbReference type="EMBL" id="KAL2461653.1"/>
    </source>
</evidence>
<keyword evidence="1" id="KW-0175">Coiled coil</keyword>
<protein>
    <submittedName>
        <fullName evidence="3">Uncharacterized protein</fullName>
    </submittedName>
</protein>
<dbReference type="AlphaFoldDB" id="A0ABD1PCP2"/>
<keyword evidence="2" id="KW-0472">Membrane</keyword>
<keyword evidence="2" id="KW-0812">Transmembrane</keyword>
<accession>A0ABD1PCP2</accession>
<name>A0ABD1PCP2_9LAMI</name>
<comment type="caution">
    <text evidence="3">The sequence shown here is derived from an EMBL/GenBank/DDBJ whole genome shotgun (WGS) entry which is preliminary data.</text>
</comment>
<evidence type="ECO:0000256" key="2">
    <source>
        <dbReference type="SAM" id="Phobius"/>
    </source>
</evidence>
<dbReference type="EMBL" id="JBFOLK010000014">
    <property type="protein sequence ID" value="KAL2461653.1"/>
    <property type="molecule type" value="Genomic_DNA"/>
</dbReference>
<evidence type="ECO:0000256" key="1">
    <source>
        <dbReference type="SAM" id="Coils"/>
    </source>
</evidence>
<gene>
    <name evidence="3" type="ORF">Adt_45073</name>
</gene>
<keyword evidence="4" id="KW-1185">Reference proteome</keyword>